<evidence type="ECO:0000256" key="9">
    <source>
        <dbReference type="RuleBase" id="RU368027"/>
    </source>
</evidence>
<dbReference type="Proteomes" id="UP000422736">
    <property type="component" value="Chromosome 1"/>
</dbReference>
<comment type="similarity">
    <text evidence="2 9">Belongs to the RRP36 family.</text>
</comment>
<dbReference type="Pfam" id="PF06102">
    <property type="entry name" value="RRP36"/>
    <property type="match status" value="1"/>
</dbReference>
<keyword evidence="7 9" id="KW-0687">Ribonucleoprotein</keyword>
<keyword evidence="4 9" id="KW-0698">rRNA processing</keyword>
<reference evidence="12 13" key="2">
    <citation type="submission" date="2019-11" db="EMBL/GenBank/DDBJ databases">
        <authorList>
            <person name="Lu H."/>
        </authorList>
    </citation>
    <scope>NUCLEOTIDE SEQUENCE [LARGE SCALE GENOMIC DNA]</scope>
    <source>
        <strain evidence="12 13">FIM1</strain>
    </source>
</reference>
<evidence type="ECO:0000256" key="8">
    <source>
        <dbReference type="ARBA" id="ARBA00025053"/>
    </source>
</evidence>
<dbReference type="InterPro" id="IPR009292">
    <property type="entry name" value="RRP36"/>
</dbReference>
<evidence type="ECO:0000256" key="3">
    <source>
        <dbReference type="ARBA" id="ARBA00022517"/>
    </source>
</evidence>
<feature type="compositionally biased region" description="Basic and acidic residues" evidence="11">
    <location>
        <begin position="52"/>
        <end position="64"/>
    </location>
</feature>
<dbReference type="PANTHER" id="PTHR21738:SF0">
    <property type="entry name" value="RIBOSOMAL RNA PROCESSING PROTEIN 36 HOMOLOG"/>
    <property type="match status" value="1"/>
</dbReference>
<feature type="compositionally biased region" description="Basic residues" evidence="11">
    <location>
        <begin position="65"/>
        <end position="74"/>
    </location>
</feature>
<feature type="compositionally biased region" description="Basic residues" evidence="11">
    <location>
        <begin position="163"/>
        <end position="172"/>
    </location>
</feature>
<gene>
    <name evidence="12" type="primary">RRP36</name>
    <name evidence="12" type="ORF">FIM1_565</name>
</gene>
<evidence type="ECO:0000256" key="1">
    <source>
        <dbReference type="ARBA" id="ARBA00004604"/>
    </source>
</evidence>
<feature type="region of interest" description="Disordered" evidence="11">
    <location>
        <begin position="1"/>
        <end position="194"/>
    </location>
</feature>
<evidence type="ECO:0000256" key="5">
    <source>
        <dbReference type="ARBA" id="ARBA00023054"/>
    </source>
</evidence>
<sequence>MSFYFKNIKPELHSDEDDEDELTHAIRRNETSSDEGSDSEDELRTISFGSLKKADDMMESEEKSKRKSKSKSRAKTATAGITKKNDALEKHRKKQAEEDMKREEHRQKLKEQQEREEEQKSAEIKMFTEESFDEDSESDSEGGFFEGDSADEHGDNRQSNNNSKKKKGKGKHAPSEASSKKKVRTIRKIPGLEENKSKSIYQDIRFDKALGRPEDISKVRQRYRFLDEYRQKEIKELETMLRDKKFLSKISEREKTEMEQQVRQMKSRLETVQVMEMEQKIVKDYEAEINKNNKNKFHLKESEKRKVIQKWKFEHMKGKQREKVMERKRKKRLGKEFKQFEFHKR</sequence>
<proteinExistence type="inferred from homology"/>
<keyword evidence="5 10" id="KW-0175">Coiled coil</keyword>
<evidence type="ECO:0000256" key="6">
    <source>
        <dbReference type="ARBA" id="ARBA00023242"/>
    </source>
</evidence>
<evidence type="ECO:0000256" key="11">
    <source>
        <dbReference type="SAM" id="MobiDB-lite"/>
    </source>
</evidence>
<name>A0ABX6EQB4_KLUMA</name>
<comment type="function">
    <text evidence="8 9">Component of the 90S pre-ribosome involved in the maturation of rRNAs. Required for early cleavages of the pre-RNAs in the 40S ribosomal subunit maturation pathway.</text>
</comment>
<comment type="subunit">
    <text evidence="9">Associates with 90S and pre-40S pre-ribosomal particles.</text>
</comment>
<reference evidence="12 13" key="1">
    <citation type="submission" date="2016-03" db="EMBL/GenBank/DDBJ databases">
        <title>How can Kluyveromyces marxianus grow so fast - potential evolutionary course in Saccharomyces Complex revealed by comparative genomics.</title>
        <authorList>
            <person name="Mo W."/>
            <person name="Lu W."/>
            <person name="Yang X."/>
            <person name="Qi J."/>
            <person name="Lv H."/>
        </authorList>
    </citation>
    <scope>NUCLEOTIDE SEQUENCE [LARGE SCALE GENOMIC DNA]</scope>
    <source>
        <strain evidence="12 13">FIM1</strain>
    </source>
</reference>
<evidence type="ECO:0000313" key="13">
    <source>
        <dbReference type="Proteomes" id="UP000422736"/>
    </source>
</evidence>
<comment type="subcellular location">
    <subcellularLocation>
        <location evidence="1 9">Nucleus</location>
        <location evidence="1 9">Nucleolus</location>
    </subcellularLocation>
</comment>
<keyword evidence="6 9" id="KW-0539">Nucleus</keyword>
<feature type="coiled-coil region" evidence="10">
    <location>
        <begin position="248"/>
        <end position="295"/>
    </location>
</feature>
<evidence type="ECO:0000256" key="10">
    <source>
        <dbReference type="SAM" id="Coils"/>
    </source>
</evidence>
<feature type="compositionally biased region" description="Acidic residues" evidence="11">
    <location>
        <begin position="32"/>
        <end position="41"/>
    </location>
</feature>
<keyword evidence="3 9" id="KW-0690">Ribosome biogenesis</keyword>
<feature type="compositionally biased region" description="Acidic residues" evidence="11">
    <location>
        <begin position="130"/>
        <end position="140"/>
    </location>
</feature>
<dbReference type="PANTHER" id="PTHR21738">
    <property type="entry name" value="RIBOSOMAL RNA PROCESSING PROTEIN 36 HOMOLOG"/>
    <property type="match status" value="1"/>
</dbReference>
<dbReference type="EMBL" id="CP015054">
    <property type="protein sequence ID" value="QGN13917.1"/>
    <property type="molecule type" value="Genomic_DNA"/>
</dbReference>
<organism evidence="12 13">
    <name type="scientific">Kluyveromyces marxianus</name>
    <name type="common">Yeast</name>
    <name type="synonym">Candida kefyr</name>
    <dbReference type="NCBI Taxonomy" id="4911"/>
    <lineage>
        <taxon>Eukaryota</taxon>
        <taxon>Fungi</taxon>
        <taxon>Dikarya</taxon>
        <taxon>Ascomycota</taxon>
        <taxon>Saccharomycotina</taxon>
        <taxon>Saccharomycetes</taxon>
        <taxon>Saccharomycetales</taxon>
        <taxon>Saccharomycetaceae</taxon>
        <taxon>Kluyveromyces</taxon>
    </lineage>
</organism>
<evidence type="ECO:0000256" key="7">
    <source>
        <dbReference type="ARBA" id="ARBA00023274"/>
    </source>
</evidence>
<evidence type="ECO:0000256" key="4">
    <source>
        <dbReference type="ARBA" id="ARBA00022552"/>
    </source>
</evidence>
<accession>A0ABX6EQB4</accession>
<feature type="compositionally biased region" description="Basic and acidic residues" evidence="11">
    <location>
        <begin position="22"/>
        <end position="31"/>
    </location>
</feature>
<evidence type="ECO:0000313" key="12">
    <source>
        <dbReference type="EMBL" id="QGN13917.1"/>
    </source>
</evidence>
<evidence type="ECO:0000256" key="2">
    <source>
        <dbReference type="ARBA" id="ARBA00009418"/>
    </source>
</evidence>
<feature type="compositionally biased region" description="Basic and acidic residues" evidence="11">
    <location>
        <begin position="83"/>
        <end position="128"/>
    </location>
</feature>
<keyword evidence="13" id="KW-1185">Reference proteome</keyword>
<protein>
    <recommendedName>
        <fullName evidence="9">rRNA biogenesis protein RRP36</fullName>
    </recommendedName>
</protein>